<evidence type="ECO:0000256" key="2">
    <source>
        <dbReference type="ARBA" id="ARBA00008889"/>
    </source>
</evidence>
<dbReference type="GO" id="GO:0000956">
    <property type="term" value="P:nuclear-transcribed mRNA catabolic process"/>
    <property type="evidence" value="ECO:0007669"/>
    <property type="project" value="TreeGrafter"/>
</dbReference>
<gene>
    <name evidence="3" type="ORF">MKW98_028169</name>
</gene>
<dbReference type="Proteomes" id="UP001202328">
    <property type="component" value="Unassembled WGS sequence"/>
</dbReference>
<dbReference type="GO" id="GO:0030687">
    <property type="term" value="C:preribosome, large subunit precursor"/>
    <property type="evidence" value="ECO:0007669"/>
    <property type="project" value="TreeGrafter"/>
</dbReference>
<organism evidence="3 4">
    <name type="scientific">Papaver atlanticum</name>
    <dbReference type="NCBI Taxonomy" id="357466"/>
    <lineage>
        <taxon>Eukaryota</taxon>
        <taxon>Viridiplantae</taxon>
        <taxon>Streptophyta</taxon>
        <taxon>Embryophyta</taxon>
        <taxon>Tracheophyta</taxon>
        <taxon>Spermatophyta</taxon>
        <taxon>Magnoliopsida</taxon>
        <taxon>Ranunculales</taxon>
        <taxon>Papaveraceae</taxon>
        <taxon>Papaveroideae</taxon>
        <taxon>Papaver</taxon>
    </lineage>
</organism>
<accession>A0AAD4XLS9</accession>
<proteinExistence type="inferred from homology"/>
<dbReference type="AlphaFoldDB" id="A0AAD4XLS9"/>
<protein>
    <submittedName>
        <fullName evidence="3">Uncharacterized protein</fullName>
    </submittedName>
</protein>
<comment type="similarity">
    <text evidence="2">Belongs to the universal ribosomal protein uL10 family.</text>
</comment>
<evidence type="ECO:0000256" key="1">
    <source>
        <dbReference type="ARBA" id="ARBA00002200"/>
    </source>
</evidence>
<dbReference type="GO" id="GO:0042273">
    <property type="term" value="P:ribosomal large subunit biogenesis"/>
    <property type="evidence" value="ECO:0007669"/>
    <property type="project" value="TreeGrafter"/>
</dbReference>
<dbReference type="GO" id="GO:0005730">
    <property type="term" value="C:nucleolus"/>
    <property type="evidence" value="ECO:0007669"/>
    <property type="project" value="TreeGrafter"/>
</dbReference>
<dbReference type="GO" id="GO:0003723">
    <property type="term" value="F:RNA binding"/>
    <property type="evidence" value="ECO:0007669"/>
    <property type="project" value="TreeGrafter"/>
</dbReference>
<comment type="function">
    <text evidence="1">Ribosomal protein P0 is the functional equivalent of E.coli protein L10.</text>
</comment>
<dbReference type="Gene3D" id="3.30.70.1730">
    <property type="match status" value="1"/>
</dbReference>
<keyword evidence="4" id="KW-1185">Reference proteome</keyword>
<dbReference type="InterPro" id="IPR043141">
    <property type="entry name" value="Ribosomal_uL10-like_sf"/>
</dbReference>
<dbReference type="EMBL" id="JAJJMB010008071">
    <property type="protein sequence ID" value="KAI3926033.1"/>
    <property type="molecule type" value="Genomic_DNA"/>
</dbReference>
<reference evidence="3" key="1">
    <citation type="submission" date="2022-04" db="EMBL/GenBank/DDBJ databases">
        <title>A functionally conserved STORR gene fusion in Papaver species that diverged 16.8 million years ago.</title>
        <authorList>
            <person name="Catania T."/>
        </authorList>
    </citation>
    <scope>NUCLEOTIDE SEQUENCE</scope>
    <source>
        <strain evidence="3">S-188037</strain>
    </source>
</reference>
<evidence type="ECO:0000313" key="4">
    <source>
        <dbReference type="Proteomes" id="UP001202328"/>
    </source>
</evidence>
<dbReference type="GO" id="GO:0006364">
    <property type="term" value="P:rRNA processing"/>
    <property type="evidence" value="ECO:0007669"/>
    <property type="project" value="TreeGrafter"/>
</dbReference>
<dbReference type="InterPro" id="IPR043164">
    <property type="entry name" value="Ribosomal_uL10-like_insert_sf"/>
</dbReference>
<comment type="caution">
    <text evidence="3">The sequence shown here is derived from an EMBL/GenBank/DDBJ whole genome shotgun (WGS) entry which is preliminary data.</text>
</comment>
<dbReference type="PANTHER" id="PTHR45841">
    <property type="entry name" value="MRNA TURNOVER PROTEIN 4 MRTO4"/>
    <property type="match status" value="1"/>
</dbReference>
<sequence length="316" mass="36437">MLCEALPTCLPIFCLEWFRRTIVGSISMMREEPPVDFSKMSKDAPLVEKQRRQAEKRELVEARELGEYLKKNPLDKKSFVSDIKRYSSNTIIYVFTFGYAKLESSNYKEFIKSLTYDNSYKVYFGRKKSLSKIVGTISEEKFNPELKPGDIGYKPKELLPGLHKIGIMLFNYDDAGVLLTDKTKDEVLRKLKEYEECDFVKEGQTPMETVRKSYSLRSLYSLMIVDLVFQKDDCLTLPPLSNARNLYLKLKELSMPVVLSGGNIKLTDTFCVCEDGKRVTENTTEILGLLEKKMFKYVLMPLCCWSASTGETEYFP</sequence>
<name>A0AAD4XLS9_9MAGN</name>
<evidence type="ECO:0000313" key="3">
    <source>
        <dbReference type="EMBL" id="KAI3926033.1"/>
    </source>
</evidence>
<dbReference type="Gene3D" id="3.90.105.20">
    <property type="match status" value="1"/>
</dbReference>
<dbReference type="PANTHER" id="PTHR45841:SF1">
    <property type="entry name" value="MRNA TURNOVER PROTEIN 4 HOMOLOG"/>
    <property type="match status" value="1"/>
</dbReference>
<dbReference type="InterPro" id="IPR051742">
    <property type="entry name" value="Ribosome_Assembly_uL10"/>
</dbReference>